<dbReference type="KEGG" id="asha:G8E00_05525"/>
<dbReference type="AlphaFoldDB" id="A0A6G8RU87"/>
<dbReference type="Gene3D" id="3.40.30.10">
    <property type="entry name" value="Glutaredoxin"/>
    <property type="match status" value="1"/>
</dbReference>
<dbReference type="Proteomes" id="UP000502297">
    <property type="component" value="Chromosome"/>
</dbReference>
<organism evidence="2 3">
    <name type="scientific">Acinetobacter shaoyimingii</name>
    <dbReference type="NCBI Taxonomy" id="2715164"/>
    <lineage>
        <taxon>Bacteria</taxon>
        <taxon>Pseudomonadati</taxon>
        <taxon>Pseudomonadota</taxon>
        <taxon>Gammaproteobacteria</taxon>
        <taxon>Moraxellales</taxon>
        <taxon>Moraxellaceae</taxon>
        <taxon>Acinetobacter</taxon>
    </lineage>
</organism>
<accession>A0A6G8RU87</accession>
<evidence type="ECO:0000259" key="1">
    <source>
        <dbReference type="Pfam" id="PF01323"/>
    </source>
</evidence>
<feature type="domain" description="DSBA-like thioredoxin" evidence="1">
    <location>
        <begin position="3"/>
        <end position="183"/>
    </location>
</feature>
<sequence>MKIQFVFDIAYPMSYVAFQKLKKNWDQQLNHHIELIPVQMVPEISDEGLNIMRYLSQKYGSTEAQRKLQMTKFIAYSEDLEIDIEHMKRMPNSQLAHQAILALDHTLDRFALTQAIFNALFKHGQDIANPAVLKSIIDGIGLDGQHVLRSIQHKEIADQQQEHLRYIEQFRQHPIPYLIIDGQVDDENFILMNIEPRLRDAC</sequence>
<dbReference type="InterPro" id="IPR036249">
    <property type="entry name" value="Thioredoxin-like_sf"/>
</dbReference>
<proteinExistence type="predicted"/>
<name>A0A6G8RU87_9GAMM</name>
<keyword evidence="3" id="KW-1185">Reference proteome</keyword>
<gene>
    <name evidence="2" type="ORF">G8E00_05525</name>
</gene>
<dbReference type="RefSeq" id="WP_166222518.1">
    <property type="nucleotide sequence ID" value="NZ_CP049801.1"/>
</dbReference>
<reference evidence="2 3" key="1">
    <citation type="submission" date="2020-03" db="EMBL/GenBank/DDBJ databases">
        <authorList>
            <person name="Zhu W."/>
        </authorList>
    </citation>
    <scope>NUCLEOTIDE SEQUENCE [LARGE SCALE GENOMIC DNA]</scope>
    <source>
        <strain evidence="2 3">323-1</strain>
    </source>
</reference>
<dbReference type="GO" id="GO:0016491">
    <property type="term" value="F:oxidoreductase activity"/>
    <property type="evidence" value="ECO:0007669"/>
    <property type="project" value="InterPro"/>
</dbReference>
<dbReference type="SUPFAM" id="SSF52833">
    <property type="entry name" value="Thioredoxin-like"/>
    <property type="match status" value="1"/>
</dbReference>
<protein>
    <submittedName>
        <fullName evidence="2">Disulfide bond formation protein DsbA</fullName>
    </submittedName>
</protein>
<evidence type="ECO:0000313" key="3">
    <source>
        <dbReference type="Proteomes" id="UP000502297"/>
    </source>
</evidence>
<dbReference type="Pfam" id="PF01323">
    <property type="entry name" value="DSBA"/>
    <property type="match status" value="1"/>
</dbReference>
<evidence type="ECO:0000313" key="2">
    <source>
        <dbReference type="EMBL" id="QIO05451.1"/>
    </source>
</evidence>
<dbReference type="InterPro" id="IPR001853">
    <property type="entry name" value="DSBA-like_thioredoxin_dom"/>
</dbReference>
<dbReference type="EMBL" id="CP049801">
    <property type="protein sequence ID" value="QIO05451.1"/>
    <property type="molecule type" value="Genomic_DNA"/>
</dbReference>